<feature type="coiled-coil region" evidence="1">
    <location>
        <begin position="55"/>
        <end position="82"/>
    </location>
</feature>
<reference evidence="2 3" key="1">
    <citation type="submission" date="2018-03" db="EMBL/GenBank/DDBJ databases">
        <title>Diversity of phytobeneficial traits revealed by whole-genome analysis of worldwide-isolated phenazine-producing Pseudomonas spp.</title>
        <authorList>
            <person name="Biessy A."/>
            <person name="Novinscak A."/>
            <person name="Blom J."/>
            <person name="Leger G."/>
            <person name="Thomashow L.S."/>
            <person name="Cazorla F.M."/>
            <person name="Josic D."/>
            <person name="Filion M."/>
        </authorList>
    </citation>
    <scope>NUCLEOTIDE SEQUENCE [LARGE SCALE GENOMIC DNA]</scope>
    <source>
        <strain evidence="2 3">30B</strain>
    </source>
</reference>
<accession>A0A3G7U4L8</accession>
<dbReference type="EMBL" id="CP027754">
    <property type="protein sequence ID" value="AZE53456.1"/>
    <property type="molecule type" value="Genomic_DNA"/>
</dbReference>
<gene>
    <name evidence="2" type="ORF">C4K03_1285</name>
</gene>
<organism evidence="2 3">
    <name type="scientific">Pseudomonas synxantha</name>
    <dbReference type="NCBI Taxonomy" id="47883"/>
    <lineage>
        <taxon>Bacteria</taxon>
        <taxon>Pseudomonadati</taxon>
        <taxon>Pseudomonadota</taxon>
        <taxon>Gammaproteobacteria</taxon>
        <taxon>Pseudomonadales</taxon>
        <taxon>Pseudomonadaceae</taxon>
        <taxon>Pseudomonas</taxon>
    </lineage>
</organism>
<dbReference type="RefSeq" id="WP_124376564.1">
    <property type="nucleotide sequence ID" value="NZ_CP027754.1"/>
</dbReference>
<keyword evidence="1" id="KW-0175">Coiled coil</keyword>
<dbReference type="AlphaFoldDB" id="A0A3G7U4L8"/>
<evidence type="ECO:0000313" key="3">
    <source>
        <dbReference type="Proteomes" id="UP000268696"/>
    </source>
</evidence>
<evidence type="ECO:0000313" key="2">
    <source>
        <dbReference type="EMBL" id="AZE53456.1"/>
    </source>
</evidence>
<protein>
    <submittedName>
        <fullName evidence="2">Uncharacterized protein</fullName>
    </submittedName>
</protein>
<evidence type="ECO:0000256" key="1">
    <source>
        <dbReference type="SAM" id="Coils"/>
    </source>
</evidence>
<name>A0A3G7U4L8_9PSED</name>
<proteinExistence type="predicted"/>
<sequence length="113" mass="12946">MCDYSELKRLAIAAQYDNGDYVALNDYGMAVPPAVVLALIAENERMREDACFRAVKSLRGDCKGLMAERDQLKIENEALRKNSDRWCWMRDYGYVNEPGVDHMMSLKYPGEQS</sequence>
<dbReference type="Proteomes" id="UP000268696">
    <property type="component" value="Chromosome"/>
</dbReference>